<feature type="signal peptide" evidence="1">
    <location>
        <begin position="1"/>
        <end position="22"/>
    </location>
</feature>
<protein>
    <submittedName>
        <fullName evidence="2">Uncharacterized protein</fullName>
    </submittedName>
</protein>
<keyword evidence="3" id="KW-1185">Reference proteome</keyword>
<comment type="caution">
    <text evidence="2">The sequence shown here is derived from an EMBL/GenBank/DDBJ whole genome shotgun (WGS) entry which is preliminary data.</text>
</comment>
<reference evidence="2 3" key="1">
    <citation type="journal article" date="2012" name="Eukaryot. Cell">
        <title>Genome sequence of the fungus Glarea lozoyensis: the first genome sequence of a species from the Helotiaceae family.</title>
        <authorList>
            <person name="Youssar L."/>
            <person name="Gruening B.A."/>
            <person name="Erxleben A."/>
            <person name="Guenther S."/>
            <person name="Huettel W."/>
        </authorList>
    </citation>
    <scope>NUCLEOTIDE SEQUENCE [LARGE SCALE GENOMIC DNA]</scope>
    <source>
        <strain evidence="3">ATCC 74030 / MF5533</strain>
    </source>
</reference>
<dbReference type="OrthoDB" id="3466524at2759"/>
<dbReference type="Proteomes" id="UP000005446">
    <property type="component" value="Unassembled WGS sequence"/>
</dbReference>
<organism evidence="2 3">
    <name type="scientific">Glarea lozoyensis (strain ATCC 74030 / MF5533)</name>
    <dbReference type="NCBI Taxonomy" id="1104152"/>
    <lineage>
        <taxon>Eukaryota</taxon>
        <taxon>Fungi</taxon>
        <taxon>Dikarya</taxon>
        <taxon>Ascomycota</taxon>
        <taxon>Pezizomycotina</taxon>
        <taxon>Leotiomycetes</taxon>
        <taxon>Helotiales</taxon>
        <taxon>Helotiaceae</taxon>
        <taxon>Glarea</taxon>
    </lineage>
</organism>
<sequence>MFSKKLILSILGCLSVVAAVPAADTNDLPYPVAPFRASYQETPDSEPIMLEGDVHDKVQKLRARAGLSEFSPAALPEIRSELVERTQQNTFCCKDIGQPWNYAWAGCTHSAAINLSVLKDVYVEPRSCVLAHCYGEADIWVCNDNDHQIHPEAGYIAKMAVSIELTCVQTNDSHKRFSCGQQFDSQNYNVILRRTGVQNTCPTGKDKDCSAWSY</sequence>
<evidence type="ECO:0000256" key="1">
    <source>
        <dbReference type="SAM" id="SignalP"/>
    </source>
</evidence>
<keyword evidence="1" id="KW-0732">Signal</keyword>
<proteinExistence type="predicted"/>
<dbReference type="InParanoid" id="H0EU23"/>
<accession>H0EU23</accession>
<name>H0EU23_GLAL7</name>
<dbReference type="HOGENOM" id="CLU_093543_0_0_1"/>
<evidence type="ECO:0000313" key="3">
    <source>
        <dbReference type="Proteomes" id="UP000005446"/>
    </source>
</evidence>
<gene>
    <name evidence="2" type="ORF">M7I_6250</name>
</gene>
<evidence type="ECO:0000313" key="2">
    <source>
        <dbReference type="EMBL" id="EHK98015.1"/>
    </source>
</evidence>
<feature type="chain" id="PRO_5003532780" evidence="1">
    <location>
        <begin position="23"/>
        <end position="214"/>
    </location>
</feature>
<dbReference type="AlphaFoldDB" id="H0EU23"/>
<dbReference type="EMBL" id="AGUE01000167">
    <property type="protein sequence ID" value="EHK98015.1"/>
    <property type="molecule type" value="Genomic_DNA"/>
</dbReference>